<evidence type="ECO:0000256" key="5">
    <source>
        <dbReference type="ARBA" id="ARBA00023124"/>
    </source>
</evidence>
<dbReference type="GO" id="GO:0016829">
    <property type="term" value="F:lyase activity"/>
    <property type="evidence" value="ECO:0007669"/>
    <property type="project" value="UniProtKB-KW"/>
</dbReference>
<evidence type="ECO:0000256" key="1">
    <source>
        <dbReference type="ARBA" id="ARBA00008136"/>
    </source>
</evidence>
<evidence type="ECO:0000256" key="2">
    <source>
        <dbReference type="ARBA" id="ARBA00022670"/>
    </source>
</evidence>
<evidence type="ECO:0000313" key="9">
    <source>
        <dbReference type="EMBL" id="SCB57795.1"/>
    </source>
</evidence>
<reference evidence="9 10" key="1">
    <citation type="submission" date="2016-08" db="EMBL/GenBank/DDBJ databases">
        <authorList>
            <person name="Seilhamer J.J."/>
        </authorList>
    </citation>
    <scope>NUCLEOTIDE SEQUENCE [LARGE SCALE GENOMIC DNA]</scope>
    <source>
        <strain evidence="9 10">HBR26</strain>
    </source>
</reference>
<dbReference type="GO" id="GO:0106300">
    <property type="term" value="P:protein-DNA covalent cross-linking repair"/>
    <property type="evidence" value="ECO:0007669"/>
    <property type="project" value="InterPro"/>
</dbReference>
<dbReference type="PANTHER" id="PTHR13604">
    <property type="entry name" value="DC12-RELATED"/>
    <property type="match status" value="1"/>
</dbReference>
<evidence type="ECO:0000256" key="8">
    <source>
        <dbReference type="RuleBase" id="RU364100"/>
    </source>
</evidence>
<keyword evidence="3" id="KW-0227">DNA damage</keyword>
<dbReference type="InterPro" id="IPR036590">
    <property type="entry name" value="SRAP-like"/>
</dbReference>
<dbReference type="InterPro" id="IPR003738">
    <property type="entry name" value="SRAP"/>
</dbReference>
<keyword evidence="2 8" id="KW-0645">Protease</keyword>
<keyword evidence="5" id="KW-0190">Covalent protein-DNA linkage</keyword>
<evidence type="ECO:0000256" key="7">
    <source>
        <dbReference type="ARBA" id="ARBA00023239"/>
    </source>
</evidence>
<dbReference type="GO" id="GO:0003697">
    <property type="term" value="F:single-stranded DNA binding"/>
    <property type="evidence" value="ECO:0007669"/>
    <property type="project" value="InterPro"/>
</dbReference>
<dbReference type="Pfam" id="PF02586">
    <property type="entry name" value="SRAP"/>
    <property type="match status" value="1"/>
</dbReference>
<name>A0A1C3XZZ8_9HYPH</name>
<keyword evidence="7" id="KW-0456">Lyase</keyword>
<keyword evidence="4 8" id="KW-0378">Hydrolase</keyword>
<evidence type="ECO:0000256" key="4">
    <source>
        <dbReference type="ARBA" id="ARBA00022801"/>
    </source>
</evidence>
<dbReference type="Proteomes" id="UP000198723">
    <property type="component" value="Unassembled WGS sequence"/>
</dbReference>
<sequence length="234" mass="26913">MCRRVYINAALDEIVGSFPFAERGAIDSLSDRLPRYNGFPTEVYPIIIRDTRNPNVMGPVFAPARWEFLPPPMKPRRRQPLINARCEGIAAHDLFQLAYRSRRCLIPLNGFFEWENVSGTGRNKQPYVIAMKDGSPFALAGLWEIWHHPAGIDIRNFAIVTCAPNKMMAAIRDRMPVILHRKDYERWMSDEPDPSDLMKPFDAEAMTMWPVTRRVSNFRNAGPDIINRVDLRAT</sequence>
<evidence type="ECO:0000313" key="10">
    <source>
        <dbReference type="Proteomes" id="UP000198723"/>
    </source>
</evidence>
<evidence type="ECO:0000256" key="3">
    <source>
        <dbReference type="ARBA" id="ARBA00022763"/>
    </source>
</evidence>
<dbReference type="GO" id="GO:0008233">
    <property type="term" value="F:peptidase activity"/>
    <property type="evidence" value="ECO:0007669"/>
    <property type="project" value="UniProtKB-KW"/>
</dbReference>
<gene>
    <name evidence="9" type="ORF">GA0061105_103252</name>
</gene>
<dbReference type="Gene3D" id="3.90.1680.10">
    <property type="entry name" value="SOS response associated peptidase-like"/>
    <property type="match status" value="1"/>
</dbReference>
<organism evidence="9 10">
    <name type="scientific">Rhizobium aethiopicum</name>
    <dbReference type="NCBI Taxonomy" id="1138170"/>
    <lineage>
        <taxon>Bacteria</taxon>
        <taxon>Pseudomonadati</taxon>
        <taxon>Pseudomonadota</taxon>
        <taxon>Alphaproteobacteria</taxon>
        <taxon>Hyphomicrobiales</taxon>
        <taxon>Rhizobiaceae</taxon>
        <taxon>Rhizobium/Agrobacterium group</taxon>
        <taxon>Rhizobium</taxon>
    </lineage>
</organism>
<accession>A0A1C3XZZ8</accession>
<dbReference type="SUPFAM" id="SSF143081">
    <property type="entry name" value="BB1717-like"/>
    <property type="match status" value="1"/>
</dbReference>
<dbReference type="EMBL" id="FMAJ01000003">
    <property type="protein sequence ID" value="SCB57795.1"/>
    <property type="molecule type" value="Genomic_DNA"/>
</dbReference>
<comment type="similarity">
    <text evidence="1 8">Belongs to the SOS response-associated peptidase family.</text>
</comment>
<evidence type="ECO:0000256" key="6">
    <source>
        <dbReference type="ARBA" id="ARBA00023125"/>
    </source>
</evidence>
<dbReference type="PANTHER" id="PTHR13604:SF0">
    <property type="entry name" value="ABASIC SITE PROCESSING PROTEIN HMCES"/>
    <property type="match status" value="1"/>
</dbReference>
<proteinExistence type="inferred from homology"/>
<dbReference type="AlphaFoldDB" id="A0A1C3XZZ8"/>
<protein>
    <recommendedName>
        <fullName evidence="8">Abasic site processing protein</fullName>
        <ecNumber evidence="8">3.4.-.-</ecNumber>
    </recommendedName>
</protein>
<dbReference type="EC" id="3.4.-.-" evidence="8"/>
<dbReference type="RefSeq" id="WP_064693521.1">
    <property type="nucleotide sequence ID" value="NZ_FMAJ01000003.1"/>
</dbReference>
<dbReference type="GO" id="GO:0006508">
    <property type="term" value="P:proteolysis"/>
    <property type="evidence" value="ECO:0007669"/>
    <property type="project" value="UniProtKB-KW"/>
</dbReference>
<keyword evidence="6" id="KW-0238">DNA-binding</keyword>